<dbReference type="InterPro" id="IPR020841">
    <property type="entry name" value="PKS_Beta-ketoAc_synthase_dom"/>
</dbReference>
<dbReference type="InterPro" id="IPR016039">
    <property type="entry name" value="Thiolase-like"/>
</dbReference>
<dbReference type="Pfam" id="PF16197">
    <property type="entry name" value="KAsynt_C_assoc"/>
    <property type="match status" value="1"/>
</dbReference>
<keyword evidence="2" id="KW-0511">Multifunctional enzyme</keyword>
<dbReference type="Pfam" id="PF00698">
    <property type="entry name" value="Acyl_transf_1"/>
    <property type="match status" value="1"/>
</dbReference>
<feature type="region of interest" description="Disordered" evidence="3">
    <location>
        <begin position="89"/>
        <end position="111"/>
    </location>
</feature>
<dbReference type="InterPro" id="IPR014031">
    <property type="entry name" value="Ketoacyl_synth_C"/>
</dbReference>
<protein>
    <submittedName>
        <fullName evidence="5">Polyketide synthase</fullName>
    </submittedName>
</protein>
<keyword evidence="1" id="KW-0808">Transferase</keyword>
<dbReference type="SMART" id="SM00827">
    <property type="entry name" value="PKS_AT"/>
    <property type="match status" value="1"/>
</dbReference>
<feature type="domain" description="Ketosynthase family 3 (KS3)" evidence="4">
    <location>
        <begin position="1"/>
        <end position="85"/>
    </location>
</feature>
<dbReference type="InterPro" id="IPR001227">
    <property type="entry name" value="Ac_transferase_dom_sf"/>
</dbReference>
<dbReference type="InterPro" id="IPR050091">
    <property type="entry name" value="PKS_NRPS_Biosynth_Enz"/>
</dbReference>
<dbReference type="Pfam" id="PF02801">
    <property type="entry name" value="Ketoacyl-synt_C"/>
    <property type="match status" value="1"/>
</dbReference>
<dbReference type="GO" id="GO:0006633">
    <property type="term" value="P:fatty acid biosynthetic process"/>
    <property type="evidence" value="ECO:0007669"/>
    <property type="project" value="TreeGrafter"/>
</dbReference>
<evidence type="ECO:0000256" key="1">
    <source>
        <dbReference type="ARBA" id="ARBA00022679"/>
    </source>
</evidence>
<proteinExistence type="predicted"/>
<feature type="non-terminal residue" evidence="5">
    <location>
        <position position="294"/>
    </location>
</feature>
<dbReference type="InterPro" id="IPR014043">
    <property type="entry name" value="Acyl_transferase_dom"/>
</dbReference>
<reference evidence="5" key="1">
    <citation type="submission" date="2008-03" db="EMBL/GenBank/DDBJ databases">
        <title>Partial sequencing of type-I polyketide synthase genes in Streptomyces and the application for metabolite prediction by phylogenetic analysis.</title>
        <authorList>
            <person name="Komaki H."/>
            <person name="Tamura T."/>
            <person name="Otoguro M."/>
            <person name="Nakashima T."/>
            <person name="Harayama S."/>
        </authorList>
    </citation>
    <scope>NUCLEOTIDE SEQUENCE</scope>
    <source>
        <strain evidence="5">NBRC 13202</strain>
    </source>
</reference>
<dbReference type="AlphaFoldDB" id="C4TAB9"/>
<dbReference type="SUPFAM" id="SSF53901">
    <property type="entry name" value="Thiolase-like"/>
    <property type="match status" value="1"/>
</dbReference>
<name>C4TAB9_9ACTN</name>
<dbReference type="InterPro" id="IPR016035">
    <property type="entry name" value="Acyl_Trfase/lysoPLipase"/>
</dbReference>
<dbReference type="EMBL" id="AB431166">
    <property type="protein sequence ID" value="BAH67205.1"/>
    <property type="molecule type" value="Genomic_DNA"/>
</dbReference>
<dbReference type="InterPro" id="IPR032821">
    <property type="entry name" value="PKS_assoc"/>
</dbReference>
<feature type="non-terminal residue" evidence="5">
    <location>
        <position position="1"/>
    </location>
</feature>
<dbReference type="SUPFAM" id="SSF52151">
    <property type="entry name" value="FabD/lysophospholipase-like"/>
    <property type="match status" value="1"/>
</dbReference>
<sequence>VKSNIGHTQAAAGVAGIIKMVKAIEHGVLPKTLHVDEPTPHVDWSVGAVSLLTETTPWPETGRPRRAAVSSFGFSGTNAHTILEQAPVPEESDEAAAGQAQPPAEPKALDVLPWPVSGKSRAALRAQAERLLAHLESGTTARPLDVGLTLATARAALDHRAVVRGKNRDELLAGLATLAEGGMAPGVVQGSAVGGQVAFVFPGQGSQWVGMATGLLDASPVFAARIEECAAALGEFCDWSLVDVLRGVEGAPSLERVDVVQPVLFAVMVSLAELWRSLGVEPSAVVGHSQGEIA</sequence>
<dbReference type="PANTHER" id="PTHR43775">
    <property type="entry name" value="FATTY ACID SYNTHASE"/>
    <property type="match status" value="1"/>
</dbReference>
<evidence type="ECO:0000256" key="2">
    <source>
        <dbReference type="ARBA" id="ARBA00023268"/>
    </source>
</evidence>
<dbReference type="Gene3D" id="3.40.366.10">
    <property type="entry name" value="Malonyl-Coenzyme A Acyl Carrier Protein, domain 2"/>
    <property type="match status" value="1"/>
</dbReference>
<dbReference type="GO" id="GO:0004312">
    <property type="term" value="F:fatty acid synthase activity"/>
    <property type="evidence" value="ECO:0007669"/>
    <property type="project" value="TreeGrafter"/>
</dbReference>
<dbReference type="PROSITE" id="PS52004">
    <property type="entry name" value="KS3_2"/>
    <property type="match status" value="1"/>
</dbReference>
<accession>C4TAB9</accession>
<evidence type="ECO:0000259" key="4">
    <source>
        <dbReference type="PROSITE" id="PS52004"/>
    </source>
</evidence>
<organism evidence="5">
    <name type="scientific">Streptomyces blastmyceticus</name>
    <dbReference type="NCBI Taxonomy" id="68180"/>
    <lineage>
        <taxon>Bacteria</taxon>
        <taxon>Bacillati</taxon>
        <taxon>Actinomycetota</taxon>
        <taxon>Actinomycetes</taxon>
        <taxon>Kitasatosporales</taxon>
        <taxon>Streptomycetaceae</taxon>
        <taxon>Streptomyces</taxon>
    </lineage>
</organism>
<dbReference type="PANTHER" id="PTHR43775:SF51">
    <property type="entry name" value="INACTIVE PHENOLPHTHIOCEROL SYNTHESIS POLYKETIDE SYNTHASE TYPE I PKS1-RELATED"/>
    <property type="match status" value="1"/>
</dbReference>
<evidence type="ECO:0000256" key="3">
    <source>
        <dbReference type="SAM" id="MobiDB-lite"/>
    </source>
</evidence>
<dbReference type="Gene3D" id="3.40.47.10">
    <property type="match status" value="1"/>
</dbReference>
<evidence type="ECO:0000313" key="5">
    <source>
        <dbReference type="EMBL" id="BAH67205.1"/>
    </source>
</evidence>